<reference evidence="1" key="1">
    <citation type="submission" date="2020-08" db="EMBL/GenBank/DDBJ databases">
        <title>Multicomponent nature underlies the extraordinary mechanical properties of spider dragline silk.</title>
        <authorList>
            <person name="Kono N."/>
            <person name="Nakamura H."/>
            <person name="Mori M."/>
            <person name="Yoshida Y."/>
            <person name="Ohtoshi R."/>
            <person name="Malay A.D."/>
            <person name="Moran D.A.P."/>
            <person name="Tomita M."/>
            <person name="Numata K."/>
            <person name="Arakawa K."/>
        </authorList>
    </citation>
    <scope>NUCLEOTIDE SEQUENCE</scope>
</reference>
<comment type="caution">
    <text evidence="1">The sequence shown here is derived from an EMBL/GenBank/DDBJ whole genome shotgun (WGS) entry which is preliminary data.</text>
</comment>
<proteinExistence type="predicted"/>
<evidence type="ECO:0000313" key="2">
    <source>
        <dbReference type="Proteomes" id="UP000887013"/>
    </source>
</evidence>
<dbReference type="EMBL" id="BMAW01001918">
    <property type="protein sequence ID" value="GFS76260.1"/>
    <property type="molecule type" value="Genomic_DNA"/>
</dbReference>
<gene>
    <name evidence="1" type="primary">AVEN_45668_1</name>
    <name evidence="1" type="ORF">NPIL_134421</name>
</gene>
<dbReference type="OrthoDB" id="6434791at2759"/>
<name>A0A8X6MT05_NEPPI</name>
<dbReference type="AlphaFoldDB" id="A0A8X6MT05"/>
<sequence length="113" mass="12606">MKRAICAILHHRISTDKKPQHSKCPTGVSSCCKAKGEKPGSQKLHVGTPIKESFLPHIISIYQRLAANELLERCVNCGTLNANESLHNMIWSVPKRNIFALRSCDTWCNGSHL</sequence>
<keyword evidence="2" id="KW-1185">Reference proteome</keyword>
<evidence type="ECO:0000313" key="1">
    <source>
        <dbReference type="EMBL" id="GFS76260.1"/>
    </source>
</evidence>
<organism evidence="1 2">
    <name type="scientific">Nephila pilipes</name>
    <name type="common">Giant wood spider</name>
    <name type="synonym">Nephila maculata</name>
    <dbReference type="NCBI Taxonomy" id="299642"/>
    <lineage>
        <taxon>Eukaryota</taxon>
        <taxon>Metazoa</taxon>
        <taxon>Ecdysozoa</taxon>
        <taxon>Arthropoda</taxon>
        <taxon>Chelicerata</taxon>
        <taxon>Arachnida</taxon>
        <taxon>Araneae</taxon>
        <taxon>Araneomorphae</taxon>
        <taxon>Entelegynae</taxon>
        <taxon>Araneoidea</taxon>
        <taxon>Nephilidae</taxon>
        <taxon>Nephila</taxon>
    </lineage>
</organism>
<accession>A0A8X6MT05</accession>
<protein>
    <submittedName>
        <fullName evidence="1">Uncharacterized protein</fullName>
    </submittedName>
</protein>
<dbReference type="Proteomes" id="UP000887013">
    <property type="component" value="Unassembled WGS sequence"/>
</dbReference>